<evidence type="ECO:0000259" key="1">
    <source>
        <dbReference type="PROSITE" id="PS51819"/>
    </source>
</evidence>
<dbReference type="InterPro" id="IPR037523">
    <property type="entry name" value="VOC_core"/>
</dbReference>
<dbReference type="PANTHER" id="PTHR21366:SF31">
    <property type="entry name" value="METALLOTHIOL TRANSFERASE FOSB"/>
    <property type="match status" value="1"/>
</dbReference>
<dbReference type="RefSeq" id="WP_197709999.1">
    <property type="nucleotide sequence ID" value="NZ_BAAAGO010000009.1"/>
</dbReference>
<proteinExistence type="predicted"/>
<dbReference type="Gene3D" id="3.10.180.10">
    <property type="entry name" value="2,3-Dihydroxybiphenyl 1,2-Dioxygenase, domain 1"/>
    <property type="match status" value="1"/>
</dbReference>
<keyword evidence="3" id="KW-1185">Reference proteome</keyword>
<dbReference type="KEGG" id="mgg:MPLG2_3556"/>
<dbReference type="SUPFAM" id="SSF54593">
    <property type="entry name" value="Glyoxalase/Bleomycin resistance protein/Dihydroxybiphenyl dioxygenase"/>
    <property type="match status" value="1"/>
</dbReference>
<accession>A0A2N9JLE1</accession>
<dbReference type="PROSITE" id="PS51819">
    <property type="entry name" value="VOC"/>
    <property type="match status" value="1"/>
</dbReference>
<dbReference type="Proteomes" id="UP000238164">
    <property type="component" value="Chromosome 1"/>
</dbReference>
<dbReference type="PANTHER" id="PTHR21366">
    <property type="entry name" value="GLYOXALASE FAMILY PROTEIN"/>
    <property type="match status" value="1"/>
</dbReference>
<dbReference type="AlphaFoldDB" id="A0A2N9JLE1"/>
<reference evidence="2 3" key="1">
    <citation type="submission" date="2018-02" db="EMBL/GenBank/DDBJ databases">
        <authorList>
            <person name="Cohen D.B."/>
            <person name="Kent A.D."/>
        </authorList>
    </citation>
    <scope>NUCLEOTIDE SEQUENCE [LARGE SCALE GENOMIC DNA]</scope>
    <source>
        <strain evidence="2">1</strain>
    </source>
</reference>
<name>A0A2N9JLE1_9ACTN</name>
<dbReference type="InterPro" id="IPR050383">
    <property type="entry name" value="GlyoxalaseI/FosfomycinResist"/>
</dbReference>
<sequence length="361" mass="39230">MRWHEPAGEVSRRRAICLAAATTLGAALAPGTFRLLSTPVNPVPVMSLPAGFHFLQSPNFCLRFAIPDDLVLTRPDSLLTEYGALVTFQEMADRTGATVDEWTHHQVTGVDAFAVAEDGTSVNVMRTPSEHVPTPAELADEVRALQMDAVRWGRTETVFGPATTLRSTLTLFGGALRVPGHVLWARNDRGVFSIQVTSESADVVDALYGIVLRTLQPLPPTARGCSLMPMAETPSIDGIHHITLSVSDLDRSVRWYTEVLGFAERRRVQVNGMAKAMLIRDDLLITLTEHGEFAEPGPFNERHAGLDHLGVAVADRATLDAWIAHLDGLGVAHGDVTRGATGDLIAFRDPDNIALEFYTRG</sequence>
<dbReference type="InterPro" id="IPR004360">
    <property type="entry name" value="Glyas_Fos-R_dOase_dom"/>
</dbReference>
<dbReference type="InterPro" id="IPR029068">
    <property type="entry name" value="Glyas_Bleomycin-R_OHBP_Dase"/>
</dbReference>
<evidence type="ECO:0000313" key="3">
    <source>
        <dbReference type="Proteomes" id="UP000238164"/>
    </source>
</evidence>
<dbReference type="EMBL" id="LT985188">
    <property type="protein sequence ID" value="SPD88586.1"/>
    <property type="molecule type" value="Genomic_DNA"/>
</dbReference>
<protein>
    <submittedName>
        <fullName evidence="2">Glyoxalase (Modular protein)</fullName>
    </submittedName>
</protein>
<dbReference type="Pfam" id="PF00903">
    <property type="entry name" value="Glyoxalase"/>
    <property type="match status" value="1"/>
</dbReference>
<evidence type="ECO:0000313" key="2">
    <source>
        <dbReference type="EMBL" id="SPD88586.1"/>
    </source>
</evidence>
<organism evidence="2 3">
    <name type="scientific">Micropruina glycogenica</name>
    <dbReference type="NCBI Taxonomy" id="75385"/>
    <lineage>
        <taxon>Bacteria</taxon>
        <taxon>Bacillati</taxon>
        <taxon>Actinomycetota</taxon>
        <taxon>Actinomycetes</taxon>
        <taxon>Propionibacteriales</taxon>
        <taxon>Nocardioidaceae</taxon>
        <taxon>Micropruina</taxon>
    </lineage>
</organism>
<feature type="domain" description="VOC" evidence="1">
    <location>
        <begin position="238"/>
        <end position="360"/>
    </location>
</feature>
<gene>
    <name evidence="2" type="ORF">MPLG2_3556</name>
</gene>